<accession>E0I4H1</accession>
<dbReference type="RefSeq" id="WP_006036031.1">
    <property type="nucleotide sequence ID" value="NZ_AEDD01000001.1"/>
</dbReference>
<evidence type="ECO:0000256" key="1">
    <source>
        <dbReference type="SAM" id="Phobius"/>
    </source>
</evidence>
<keyword evidence="1" id="KW-0472">Membrane</keyword>
<dbReference type="OrthoDB" id="1805863at2"/>
<dbReference type="AlphaFoldDB" id="E0I4H1"/>
<organism evidence="2 3">
    <name type="scientific">Paenibacillus curdlanolyticus YK9</name>
    <dbReference type="NCBI Taxonomy" id="717606"/>
    <lineage>
        <taxon>Bacteria</taxon>
        <taxon>Bacillati</taxon>
        <taxon>Bacillota</taxon>
        <taxon>Bacilli</taxon>
        <taxon>Bacillales</taxon>
        <taxon>Paenibacillaceae</taxon>
        <taxon>Paenibacillus</taxon>
    </lineage>
</organism>
<evidence type="ECO:0000313" key="2">
    <source>
        <dbReference type="EMBL" id="EFM12502.1"/>
    </source>
</evidence>
<protein>
    <submittedName>
        <fullName evidence="2">Uncharacterized protein</fullName>
    </submittedName>
</protein>
<keyword evidence="1" id="KW-0812">Transmembrane</keyword>
<name>E0I4H1_9BACL</name>
<feature type="transmembrane region" description="Helical" evidence="1">
    <location>
        <begin position="12"/>
        <end position="30"/>
    </location>
</feature>
<gene>
    <name evidence="2" type="ORF">PaecuDRAFT_0013</name>
</gene>
<keyword evidence="1" id="KW-1133">Transmembrane helix</keyword>
<keyword evidence="3" id="KW-1185">Reference proteome</keyword>
<dbReference type="Proteomes" id="UP000005387">
    <property type="component" value="Unassembled WGS sequence"/>
</dbReference>
<evidence type="ECO:0000313" key="3">
    <source>
        <dbReference type="Proteomes" id="UP000005387"/>
    </source>
</evidence>
<sequence length="192" mass="22196">MNKKTIFSIIEWLIVVLLLWLCFETYYISIGSSSPEQAHQLSERSFHYGPSNVVRKVEVPFDRDQVIFLGKYKDWFSADTVQRKRGRWVPGGSVAGVPIDRDKAISYSWQGDSPKDSRMSYKFYGYVSDERITAVELLMTDKKSGKAAPLREEIKEDRMFLFLWEAKQGSLQWQAIRGLDKDGKVIDEQKLG</sequence>
<dbReference type="eggNOG" id="ENOG5032ZUX">
    <property type="taxonomic scope" value="Bacteria"/>
</dbReference>
<reference evidence="2 3" key="1">
    <citation type="submission" date="2010-07" db="EMBL/GenBank/DDBJ databases">
        <title>The draft genome of Paenibacillus curdlanolyticus YK9.</title>
        <authorList>
            <consortium name="US DOE Joint Genome Institute (JGI-PGF)"/>
            <person name="Lucas S."/>
            <person name="Copeland A."/>
            <person name="Lapidus A."/>
            <person name="Cheng J.-F."/>
            <person name="Bruce D."/>
            <person name="Goodwin L."/>
            <person name="Pitluck S."/>
            <person name="Land M.L."/>
            <person name="Hauser L."/>
            <person name="Chang Y.-J."/>
            <person name="Jeffries C."/>
            <person name="Anderson I.J."/>
            <person name="Johnson E."/>
            <person name="Loganathan U."/>
            <person name="Mulhopadhyay B."/>
            <person name="Kyrpides N."/>
            <person name="Woyke T.J."/>
        </authorList>
    </citation>
    <scope>NUCLEOTIDE SEQUENCE [LARGE SCALE GENOMIC DNA]</scope>
    <source>
        <strain evidence="2 3">YK9</strain>
    </source>
</reference>
<proteinExistence type="predicted"/>
<dbReference type="EMBL" id="AEDD01000001">
    <property type="protein sequence ID" value="EFM12502.1"/>
    <property type="molecule type" value="Genomic_DNA"/>
</dbReference>
<dbReference type="STRING" id="717606.PaecuDRAFT_0013"/>